<dbReference type="InterPro" id="IPR003593">
    <property type="entry name" value="AAA+_ATPase"/>
</dbReference>
<keyword evidence="8" id="KW-0238">DNA-binding</keyword>
<evidence type="ECO:0000256" key="2">
    <source>
        <dbReference type="ARBA" id="ARBA00011135"/>
    </source>
</evidence>
<dbReference type="GO" id="GO:0043565">
    <property type="term" value="F:sequence-specific DNA binding"/>
    <property type="evidence" value="ECO:0007669"/>
    <property type="project" value="InterPro"/>
</dbReference>
<dbReference type="PROSITE" id="PS00675">
    <property type="entry name" value="SIGMA54_INTERACT_1"/>
    <property type="match status" value="1"/>
</dbReference>
<evidence type="ECO:0000313" key="13">
    <source>
        <dbReference type="Proteomes" id="UP000194664"/>
    </source>
</evidence>
<dbReference type="RefSeq" id="WP_086450629.1">
    <property type="nucleotide sequence ID" value="NZ_MSPP01000001.1"/>
</dbReference>
<sequence>MTTHWAPMVELVETVSVGKSKACDIIVGETPIMRHVKNHIELIGRSDAPVLVQGETGTGKELVAEALHAVSGRDGQLVAVNCAAIPADLLESELFGHEKGAFTGADSRKIGRFEQAHGGTLFLDEIGDMPAALQVKLLRVLETRKVRRIGSMEEIDVDFRLVTATHRDLISGTEVDFREDLFFRVAVFQLELPALSQRTSDIPLILERMLQDVVKKDPNIAVPHFDPTAVRALAAHPWRGNVRELRNTLIRATVLFPGQMINGEMVKSYLLNAALPDLADGVRVTDATLPEAQGLPDPEDFRKLGEDAADLDVRRYLRDIEIALIEAALDRTSGCVSRAADALRLRRTTLIEKIKKYGLQRD</sequence>
<dbReference type="GO" id="GO:0000160">
    <property type="term" value="P:phosphorelay signal transduction system"/>
    <property type="evidence" value="ECO:0007669"/>
    <property type="project" value="UniProtKB-KW"/>
</dbReference>
<dbReference type="PROSITE" id="PS00676">
    <property type="entry name" value="SIGMA54_INTERACT_2"/>
    <property type="match status" value="1"/>
</dbReference>
<proteinExistence type="predicted"/>
<keyword evidence="4" id="KW-0547">Nucleotide-binding</keyword>
<accession>A0A251X0A5</accession>
<comment type="function">
    <text evidence="1">Required for activation of most nif operons, which are directly involved in nitrogen fixation.</text>
</comment>
<dbReference type="PRINTS" id="PR01590">
    <property type="entry name" value="HTHFIS"/>
</dbReference>
<dbReference type="PANTHER" id="PTHR32071">
    <property type="entry name" value="TRANSCRIPTIONAL REGULATORY PROTEIN"/>
    <property type="match status" value="1"/>
</dbReference>
<evidence type="ECO:0000256" key="8">
    <source>
        <dbReference type="ARBA" id="ARBA00023125"/>
    </source>
</evidence>
<comment type="subunit">
    <text evidence="2">Interacts with sigma-54.</text>
</comment>
<evidence type="ECO:0000256" key="6">
    <source>
        <dbReference type="ARBA" id="ARBA00023012"/>
    </source>
</evidence>
<dbReference type="Gene3D" id="1.10.10.60">
    <property type="entry name" value="Homeodomain-like"/>
    <property type="match status" value="1"/>
</dbReference>
<dbReference type="Pfam" id="PF02954">
    <property type="entry name" value="HTH_8"/>
    <property type="match status" value="1"/>
</dbReference>
<gene>
    <name evidence="12" type="ORF">BVC71_01235</name>
</gene>
<comment type="caution">
    <text evidence="12">The sequence shown here is derived from an EMBL/GenBank/DDBJ whole genome shotgun (WGS) entry which is preliminary data.</text>
</comment>
<evidence type="ECO:0000256" key="7">
    <source>
        <dbReference type="ARBA" id="ARBA00023015"/>
    </source>
</evidence>
<dbReference type="InterPro" id="IPR058031">
    <property type="entry name" value="AAA_lid_NorR"/>
</dbReference>
<keyword evidence="7" id="KW-0805">Transcription regulation</keyword>
<dbReference type="PROSITE" id="PS50045">
    <property type="entry name" value="SIGMA54_INTERACT_4"/>
    <property type="match status" value="1"/>
</dbReference>
<dbReference type="InterPro" id="IPR009057">
    <property type="entry name" value="Homeodomain-like_sf"/>
</dbReference>
<dbReference type="InterPro" id="IPR027417">
    <property type="entry name" value="P-loop_NTPase"/>
</dbReference>
<keyword evidence="13" id="KW-1185">Reference proteome</keyword>
<dbReference type="Pfam" id="PF00158">
    <property type="entry name" value="Sigma54_activat"/>
    <property type="match status" value="1"/>
</dbReference>
<evidence type="ECO:0000256" key="10">
    <source>
        <dbReference type="ARBA" id="ARBA00023163"/>
    </source>
</evidence>
<dbReference type="GO" id="GO:0006355">
    <property type="term" value="P:regulation of DNA-templated transcription"/>
    <property type="evidence" value="ECO:0007669"/>
    <property type="project" value="InterPro"/>
</dbReference>
<dbReference type="OrthoDB" id="9805953at2"/>
<dbReference type="Proteomes" id="UP000194664">
    <property type="component" value="Unassembled WGS sequence"/>
</dbReference>
<keyword evidence="10" id="KW-0804">Transcription</keyword>
<evidence type="ECO:0000259" key="11">
    <source>
        <dbReference type="PROSITE" id="PS50045"/>
    </source>
</evidence>
<dbReference type="InterPro" id="IPR002078">
    <property type="entry name" value="Sigma_54_int"/>
</dbReference>
<dbReference type="GO" id="GO:0005524">
    <property type="term" value="F:ATP binding"/>
    <property type="evidence" value="ECO:0007669"/>
    <property type="project" value="UniProtKB-KW"/>
</dbReference>
<reference evidence="12 13" key="1">
    <citation type="submission" date="2016-12" db="EMBL/GenBank/DDBJ databases">
        <title>The draft genome sequence of HSLHS2.</title>
        <authorList>
            <person name="Hu D."/>
            <person name="Wang L."/>
            <person name="Shao Z."/>
        </authorList>
    </citation>
    <scope>NUCLEOTIDE SEQUENCE [LARGE SCALE GENOMIC DNA]</scope>
    <source>
        <strain evidence="12">MCCC 1A06712</strain>
    </source>
</reference>
<evidence type="ECO:0000256" key="4">
    <source>
        <dbReference type="ARBA" id="ARBA00022741"/>
    </source>
</evidence>
<evidence type="ECO:0000256" key="1">
    <source>
        <dbReference type="ARBA" id="ARBA00002167"/>
    </source>
</evidence>
<feature type="domain" description="Sigma-54 factor interaction" evidence="11">
    <location>
        <begin position="26"/>
        <end position="254"/>
    </location>
</feature>
<dbReference type="EMBL" id="MSPP01000001">
    <property type="protein sequence ID" value="OUD10169.1"/>
    <property type="molecule type" value="Genomic_DNA"/>
</dbReference>
<dbReference type="Gene3D" id="1.10.8.60">
    <property type="match status" value="1"/>
</dbReference>
<dbReference type="SMART" id="SM00382">
    <property type="entry name" value="AAA"/>
    <property type="match status" value="1"/>
</dbReference>
<dbReference type="FunFam" id="3.40.50.300:FF:000006">
    <property type="entry name" value="DNA-binding transcriptional regulator NtrC"/>
    <property type="match status" value="1"/>
</dbReference>
<evidence type="ECO:0000313" key="12">
    <source>
        <dbReference type="EMBL" id="OUD10169.1"/>
    </source>
</evidence>
<organism evidence="12 13">
    <name type="scientific">Marivivens niveibacter</name>
    <dbReference type="NCBI Taxonomy" id="1930667"/>
    <lineage>
        <taxon>Bacteria</taxon>
        <taxon>Pseudomonadati</taxon>
        <taxon>Pseudomonadota</taxon>
        <taxon>Alphaproteobacteria</taxon>
        <taxon>Rhodobacterales</taxon>
        <taxon>Paracoccaceae</taxon>
        <taxon>Marivivens group</taxon>
        <taxon>Marivivens</taxon>
    </lineage>
</organism>
<dbReference type="InterPro" id="IPR025943">
    <property type="entry name" value="Sigma_54_int_dom_ATP-bd_2"/>
</dbReference>
<evidence type="ECO:0000256" key="3">
    <source>
        <dbReference type="ARBA" id="ARBA00015308"/>
    </source>
</evidence>
<dbReference type="InterPro" id="IPR025662">
    <property type="entry name" value="Sigma_54_int_dom_ATP-bd_1"/>
</dbReference>
<dbReference type="SUPFAM" id="SSF46689">
    <property type="entry name" value="Homeodomain-like"/>
    <property type="match status" value="1"/>
</dbReference>
<dbReference type="Pfam" id="PF25601">
    <property type="entry name" value="AAA_lid_14"/>
    <property type="match status" value="1"/>
</dbReference>
<dbReference type="AlphaFoldDB" id="A0A251X0A5"/>
<dbReference type="Gene3D" id="3.40.50.300">
    <property type="entry name" value="P-loop containing nucleotide triphosphate hydrolases"/>
    <property type="match status" value="1"/>
</dbReference>
<keyword evidence="5" id="KW-0067">ATP-binding</keyword>
<protein>
    <recommendedName>
        <fullName evidence="3">Nif-specific regulatory protein</fullName>
    </recommendedName>
</protein>
<evidence type="ECO:0000256" key="9">
    <source>
        <dbReference type="ARBA" id="ARBA00023159"/>
    </source>
</evidence>
<evidence type="ECO:0000256" key="5">
    <source>
        <dbReference type="ARBA" id="ARBA00022840"/>
    </source>
</evidence>
<keyword evidence="9" id="KW-0010">Activator</keyword>
<dbReference type="SUPFAM" id="SSF52540">
    <property type="entry name" value="P-loop containing nucleoside triphosphate hydrolases"/>
    <property type="match status" value="1"/>
</dbReference>
<dbReference type="CDD" id="cd00009">
    <property type="entry name" value="AAA"/>
    <property type="match status" value="1"/>
</dbReference>
<name>A0A251X0A5_9RHOB</name>
<dbReference type="PANTHER" id="PTHR32071:SF117">
    <property type="entry name" value="PTS-DEPENDENT DIHYDROXYACETONE KINASE OPERON REGULATORY PROTEIN-RELATED"/>
    <property type="match status" value="1"/>
</dbReference>
<keyword evidence="6" id="KW-0902">Two-component regulatory system</keyword>
<dbReference type="InterPro" id="IPR002197">
    <property type="entry name" value="HTH_Fis"/>
</dbReference>